<dbReference type="Proteomes" id="UP000887568">
    <property type="component" value="Unplaced"/>
</dbReference>
<feature type="transmembrane region" description="Helical" evidence="5">
    <location>
        <begin position="437"/>
        <end position="457"/>
    </location>
</feature>
<dbReference type="PROSITE" id="PS50850">
    <property type="entry name" value="MFS"/>
    <property type="match status" value="1"/>
</dbReference>
<feature type="transmembrane region" description="Helical" evidence="5">
    <location>
        <begin position="411"/>
        <end position="431"/>
    </location>
</feature>
<dbReference type="InterPro" id="IPR005828">
    <property type="entry name" value="MFS_sugar_transport-like"/>
</dbReference>
<feature type="transmembrane region" description="Helical" evidence="5">
    <location>
        <begin position="206"/>
        <end position="227"/>
    </location>
</feature>
<keyword evidence="4 5" id="KW-0472">Membrane</keyword>
<dbReference type="InterPro" id="IPR020846">
    <property type="entry name" value="MFS_dom"/>
</dbReference>
<dbReference type="OrthoDB" id="3936150at2759"/>
<name>A0A914BMB7_PATMI</name>
<dbReference type="PANTHER" id="PTHR24064">
    <property type="entry name" value="SOLUTE CARRIER FAMILY 22 MEMBER"/>
    <property type="match status" value="1"/>
</dbReference>
<reference evidence="7" key="1">
    <citation type="submission" date="2022-11" db="UniProtKB">
        <authorList>
            <consortium name="EnsemblMetazoa"/>
        </authorList>
    </citation>
    <scope>IDENTIFICATION</scope>
</reference>
<evidence type="ECO:0000256" key="2">
    <source>
        <dbReference type="ARBA" id="ARBA00022692"/>
    </source>
</evidence>
<dbReference type="Pfam" id="PF00083">
    <property type="entry name" value="Sugar_tr"/>
    <property type="match status" value="1"/>
</dbReference>
<evidence type="ECO:0000313" key="8">
    <source>
        <dbReference type="Proteomes" id="UP000887568"/>
    </source>
</evidence>
<dbReference type="InterPro" id="IPR036259">
    <property type="entry name" value="MFS_trans_sf"/>
</dbReference>
<dbReference type="GO" id="GO:0016020">
    <property type="term" value="C:membrane"/>
    <property type="evidence" value="ECO:0007669"/>
    <property type="project" value="UniProtKB-SubCell"/>
</dbReference>
<dbReference type="SUPFAM" id="SSF103473">
    <property type="entry name" value="MFS general substrate transporter"/>
    <property type="match status" value="1"/>
</dbReference>
<evidence type="ECO:0000256" key="4">
    <source>
        <dbReference type="ARBA" id="ARBA00023136"/>
    </source>
</evidence>
<protein>
    <recommendedName>
        <fullName evidence="6">Major facilitator superfamily (MFS) profile domain-containing protein</fullName>
    </recommendedName>
</protein>
<feature type="transmembrane region" description="Helical" evidence="5">
    <location>
        <begin position="497"/>
        <end position="517"/>
    </location>
</feature>
<sequence length="598" mass="66874">MKLENIIPMLGNFGRYQLLVVTYAALHNIFGCFTTLGNVFYAAETDHWCNVLNNANCSNWAEFQDNCTDVKKSIFLPPPENGSDSEYPYSNCKQWQLPDGYIFDPYVPLSYYDGFTNVSVPCKDGWEYDTSQYKTTTIMDYGLVCDDAYLPSLAQSIYFGGFLVGSFIGGSFSDWFGRKKVVIFFQLLWCASFITTTFSVNIYMYIAFRVMSALGVLGSYVGLYVLVLEVVGKSYRTAVTMALGIFFAIGYFFIATAAMYLRQWRSLSMALSISSVVLLIPLFFIQESIRWLVSKGRIDEAEKVIRKIAKMNKKTLPDVLFDKEDIQAETESKESAIPPSVIDLYKTPNMAVKTLNMQWNWFVNSLVYYGLSQSTNDLGVDDYWAFFVSGAVEIPALLYATFGLECFGRKLNLGILELIGGVACLATIFIPKGIWRIVVAMIGKFCISATFSIVYVYTVELFPTPVRAVGLGVSSVASRVGGILSPIILLLDKTVANLPMWLFGSSAILAGTLAFFLPETRGKKLPQTLEEGEAFGKCRCMGGQAFNDESSVELDGMDTAKEGVFAISNAVFDHKEEEKEYRDFSQQFTRKLQESSHM</sequence>
<feature type="transmembrane region" description="Helical" evidence="5">
    <location>
        <begin position="148"/>
        <end position="169"/>
    </location>
</feature>
<feature type="domain" description="Major facilitator superfamily (MFS) profile" evidence="6">
    <location>
        <begin position="102"/>
        <end position="522"/>
    </location>
</feature>
<dbReference type="GeneID" id="119745264"/>
<feature type="transmembrane region" description="Helical" evidence="5">
    <location>
        <begin position="239"/>
        <end position="261"/>
    </location>
</feature>
<comment type="subcellular location">
    <subcellularLocation>
        <location evidence="1">Membrane</location>
        <topology evidence="1">Multi-pass membrane protein</topology>
    </subcellularLocation>
</comment>
<evidence type="ECO:0000256" key="3">
    <source>
        <dbReference type="ARBA" id="ARBA00022989"/>
    </source>
</evidence>
<keyword evidence="8" id="KW-1185">Reference proteome</keyword>
<feature type="transmembrane region" description="Helical" evidence="5">
    <location>
        <begin position="469"/>
        <end position="491"/>
    </location>
</feature>
<keyword evidence="2 5" id="KW-0812">Transmembrane</keyword>
<evidence type="ECO:0000313" key="7">
    <source>
        <dbReference type="EnsemblMetazoa" id="XP_038077428.1"/>
    </source>
</evidence>
<dbReference type="CDD" id="cd17317">
    <property type="entry name" value="MFS_SLC22"/>
    <property type="match status" value="1"/>
</dbReference>
<dbReference type="EnsemblMetazoa" id="XM_038221500.1">
    <property type="protein sequence ID" value="XP_038077428.1"/>
    <property type="gene ID" value="LOC119745264"/>
</dbReference>
<dbReference type="GO" id="GO:0022857">
    <property type="term" value="F:transmembrane transporter activity"/>
    <property type="evidence" value="ECO:0007669"/>
    <property type="project" value="InterPro"/>
</dbReference>
<feature type="transmembrane region" description="Helical" evidence="5">
    <location>
        <begin position="383"/>
        <end position="404"/>
    </location>
</feature>
<feature type="transmembrane region" description="Helical" evidence="5">
    <location>
        <begin position="267"/>
        <end position="285"/>
    </location>
</feature>
<evidence type="ECO:0000256" key="1">
    <source>
        <dbReference type="ARBA" id="ARBA00004141"/>
    </source>
</evidence>
<organism evidence="7 8">
    <name type="scientific">Patiria miniata</name>
    <name type="common">Bat star</name>
    <name type="synonym">Asterina miniata</name>
    <dbReference type="NCBI Taxonomy" id="46514"/>
    <lineage>
        <taxon>Eukaryota</taxon>
        <taxon>Metazoa</taxon>
        <taxon>Echinodermata</taxon>
        <taxon>Eleutherozoa</taxon>
        <taxon>Asterozoa</taxon>
        <taxon>Asteroidea</taxon>
        <taxon>Valvatacea</taxon>
        <taxon>Valvatida</taxon>
        <taxon>Asterinidae</taxon>
        <taxon>Patiria</taxon>
    </lineage>
</organism>
<proteinExistence type="predicted"/>
<evidence type="ECO:0000256" key="5">
    <source>
        <dbReference type="SAM" id="Phobius"/>
    </source>
</evidence>
<feature type="transmembrane region" description="Helical" evidence="5">
    <location>
        <begin position="20"/>
        <end position="43"/>
    </location>
</feature>
<dbReference type="RefSeq" id="XP_038077428.1">
    <property type="nucleotide sequence ID" value="XM_038221500.1"/>
</dbReference>
<feature type="transmembrane region" description="Helical" evidence="5">
    <location>
        <begin position="181"/>
        <end position="200"/>
    </location>
</feature>
<keyword evidence="3 5" id="KW-1133">Transmembrane helix</keyword>
<dbReference type="AlphaFoldDB" id="A0A914BMB7"/>
<dbReference type="Gene3D" id="1.20.1250.20">
    <property type="entry name" value="MFS general substrate transporter like domains"/>
    <property type="match status" value="1"/>
</dbReference>
<evidence type="ECO:0000259" key="6">
    <source>
        <dbReference type="PROSITE" id="PS50850"/>
    </source>
</evidence>
<accession>A0A914BMB7</accession>